<comment type="similarity">
    <text evidence="4">Belongs to the alkaline phosphatase family.</text>
</comment>
<dbReference type="GO" id="GO:0004035">
    <property type="term" value="F:alkaline phosphatase activity"/>
    <property type="evidence" value="ECO:0007669"/>
    <property type="project" value="TreeGrafter"/>
</dbReference>
<dbReference type="InterPro" id="IPR001952">
    <property type="entry name" value="Alkaline_phosphatase"/>
</dbReference>
<dbReference type="OrthoDB" id="9794455at2"/>
<evidence type="ECO:0000256" key="2">
    <source>
        <dbReference type="PIRSR" id="PIRSR601952-1"/>
    </source>
</evidence>
<dbReference type="Proteomes" id="UP000000310">
    <property type="component" value="Chromosome"/>
</dbReference>
<feature type="binding site" evidence="3">
    <location>
        <position position="285"/>
    </location>
    <ligand>
        <name>Zn(2+)</name>
        <dbReference type="ChEBI" id="CHEBI:29105"/>
        <label>2</label>
    </ligand>
</feature>
<dbReference type="AlphaFoldDB" id="F0S5C7"/>
<accession>F0S5C7</accession>
<dbReference type="PANTHER" id="PTHR11596:SF5">
    <property type="entry name" value="ALKALINE PHOSPHATASE"/>
    <property type="match status" value="1"/>
</dbReference>
<dbReference type="Gene3D" id="1.10.1200.140">
    <property type="entry name" value="Alkaline phosphatase, crown domain"/>
    <property type="match status" value="1"/>
</dbReference>
<dbReference type="InterPro" id="IPR017850">
    <property type="entry name" value="Alkaline_phosphatase_core_sf"/>
</dbReference>
<evidence type="ECO:0000256" key="4">
    <source>
        <dbReference type="RuleBase" id="RU003946"/>
    </source>
</evidence>
<comment type="cofactor">
    <cofactor evidence="3">
        <name>Zn(2+)</name>
        <dbReference type="ChEBI" id="CHEBI:29105"/>
    </cofactor>
    <text evidence="3">Binds 2 Zn(2+) ions.</text>
</comment>
<dbReference type="RefSeq" id="WP_013632571.1">
    <property type="nucleotide sequence ID" value="NC_015177.1"/>
</dbReference>
<evidence type="ECO:0000313" key="5">
    <source>
        <dbReference type="EMBL" id="ADY52072.1"/>
    </source>
</evidence>
<proteinExistence type="inferred from homology"/>
<feature type="binding site" evidence="3">
    <location>
        <position position="324"/>
    </location>
    <ligand>
        <name>Zn(2+)</name>
        <dbReference type="ChEBI" id="CHEBI:29105"/>
        <label>2</label>
    </ligand>
</feature>
<dbReference type="HOGENOM" id="CLU_008539_6_2_10"/>
<feature type="binding site" evidence="3">
    <location>
        <position position="149"/>
    </location>
    <ligand>
        <name>Mg(2+)</name>
        <dbReference type="ChEBI" id="CHEBI:18420"/>
    </ligand>
</feature>
<dbReference type="InterPro" id="IPR042085">
    <property type="entry name" value="Ap_crown"/>
</dbReference>
<protein>
    <submittedName>
        <fullName evidence="5">Alkaline phosphatase</fullName>
    </submittedName>
</protein>
<dbReference type="eggNOG" id="COG1785">
    <property type="taxonomic scope" value="Bacteria"/>
</dbReference>
<feature type="binding site" evidence="3">
    <location>
        <position position="46"/>
    </location>
    <ligand>
        <name>Mg(2+)</name>
        <dbReference type="ChEBI" id="CHEBI:18420"/>
    </ligand>
</feature>
<evidence type="ECO:0000313" key="6">
    <source>
        <dbReference type="Proteomes" id="UP000000310"/>
    </source>
</evidence>
<dbReference type="SUPFAM" id="SSF53649">
    <property type="entry name" value="Alkaline phosphatase-like"/>
    <property type="match status" value="1"/>
</dbReference>
<feature type="binding site" evidence="3">
    <location>
        <position position="46"/>
    </location>
    <ligand>
        <name>Zn(2+)</name>
        <dbReference type="ChEBI" id="CHEBI:29105"/>
        <label>2</label>
    </ligand>
</feature>
<dbReference type="PRINTS" id="PR00113">
    <property type="entry name" value="ALKPHPHTASE"/>
</dbReference>
<keyword evidence="3" id="KW-0460">Magnesium</keyword>
<dbReference type="Pfam" id="PF00245">
    <property type="entry name" value="Alk_phosphatase"/>
    <property type="match status" value="1"/>
</dbReference>
<keyword evidence="3" id="KW-0479">Metal-binding</keyword>
<dbReference type="SMR" id="F0S5C7"/>
<feature type="active site" description="Phosphoserine intermediate" evidence="2">
    <location>
        <position position="96"/>
    </location>
</feature>
<feature type="binding site" evidence="3">
    <location>
        <position position="147"/>
    </location>
    <ligand>
        <name>Mg(2+)</name>
        <dbReference type="ChEBI" id="CHEBI:18420"/>
    </ligand>
</feature>
<dbReference type="STRING" id="762903.Pedsa_1511"/>
<keyword evidence="1" id="KW-0597">Phosphoprotein</keyword>
<keyword evidence="6" id="KW-1185">Reference proteome</keyword>
<reference evidence="5 6" key="1">
    <citation type="journal article" date="2011" name="Stand. Genomic Sci.">
        <title>Complete genome sequence of the gliding, heparinolytic Pedobacter saltans type strain (113).</title>
        <authorList>
            <person name="Liolios K."/>
            <person name="Sikorski J."/>
            <person name="Lu M."/>
            <person name="Nolan M."/>
            <person name="Lapidus A."/>
            <person name="Lucas S."/>
            <person name="Hammon N."/>
            <person name="Deshpande S."/>
            <person name="Cheng J.F."/>
            <person name="Tapia R."/>
            <person name="Han C."/>
            <person name="Goodwin L."/>
            <person name="Pitluck S."/>
            <person name="Huntemann M."/>
            <person name="Ivanova N."/>
            <person name="Pagani I."/>
            <person name="Mavromatis K."/>
            <person name="Ovchinikova G."/>
            <person name="Pati A."/>
            <person name="Chen A."/>
            <person name="Palaniappan K."/>
            <person name="Land M."/>
            <person name="Hauser L."/>
            <person name="Brambilla E.M."/>
            <person name="Kotsyurbenko O."/>
            <person name="Rohde M."/>
            <person name="Tindall B.J."/>
            <person name="Abt B."/>
            <person name="Goker M."/>
            <person name="Detter J.C."/>
            <person name="Woyke T."/>
            <person name="Bristow J."/>
            <person name="Eisen J.A."/>
            <person name="Markowitz V."/>
            <person name="Hugenholtz P."/>
            <person name="Klenk H.P."/>
            <person name="Kyrpides N.C."/>
        </authorList>
    </citation>
    <scope>NUCLEOTIDE SEQUENCE [LARGE SCALE GENOMIC DNA]</scope>
    <source>
        <strain evidence="6">ATCC 51119 / DSM 12145 / JCM 21818 / LMG 10337 / NBRC 100064 / NCIMB 13643</strain>
    </source>
</reference>
<evidence type="ECO:0000256" key="1">
    <source>
        <dbReference type="ARBA" id="ARBA00022553"/>
    </source>
</evidence>
<organism evidence="5 6">
    <name type="scientific">Pseudopedobacter saltans (strain ATCC 51119 / DSM 12145 / JCM 21818 / CCUG 39354 / LMG 10337 / NBRC 100064 / NCIMB 13643)</name>
    <name type="common">Pedobacter saltans</name>
    <dbReference type="NCBI Taxonomy" id="762903"/>
    <lineage>
        <taxon>Bacteria</taxon>
        <taxon>Pseudomonadati</taxon>
        <taxon>Bacteroidota</taxon>
        <taxon>Sphingobacteriia</taxon>
        <taxon>Sphingobacteriales</taxon>
        <taxon>Sphingobacteriaceae</taxon>
        <taxon>Pseudopedobacter</taxon>
    </lineage>
</organism>
<dbReference type="GO" id="GO:0046872">
    <property type="term" value="F:metal ion binding"/>
    <property type="evidence" value="ECO:0007669"/>
    <property type="project" value="UniProtKB-KW"/>
</dbReference>
<feature type="binding site" evidence="3">
    <location>
        <position position="276"/>
    </location>
    <ligand>
        <name>Mg(2+)</name>
        <dbReference type="ChEBI" id="CHEBI:18420"/>
    </ligand>
</feature>
<dbReference type="EMBL" id="CP002545">
    <property type="protein sequence ID" value="ADY52072.1"/>
    <property type="molecule type" value="Genomic_DNA"/>
</dbReference>
<dbReference type="PANTHER" id="PTHR11596">
    <property type="entry name" value="ALKALINE PHOSPHATASE"/>
    <property type="match status" value="1"/>
</dbReference>
<dbReference type="KEGG" id="psn:Pedsa_1511"/>
<name>F0S5C7_PSESL</name>
<dbReference type="SMART" id="SM00098">
    <property type="entry name" value="alkPPc"/>
    <property type="match status" value="1"/>
</dbReference>
<comment type="cofactor">
    <cofactor evidence="3">
        <name>Mg(2+)</name>
        <dbReference type="ChEBI" id="CHEBI:18420"/>
    </cofactor>
    <text evidence="3">Binds 1 Mg(2+) ion.</text>
</comment>
<reference evidence="6" key="2">
    <citation type="submission" date="2011-02" db="EMBL/GenBank/DDBJ databases">
        <title>The complete genome of Pedobacter saltans DSM 12145.</title>
        <authorList>
            <consortium name="US DOE Joint Genome Institute (JGI-PGF)"/>
            <person name="Lucas S."/>
            <person name="Copeland A."/>
            <person name="Lapidus A."/>
            <person name="Bruce D."/>
            <person name="Goodwin L."/>
            <person name="Pitluck S."/>
            <person name="Kyrpides N."/>
            <person name="Mavromatis K."/>
            <person name="Pagani I."/>
            <person name="Ivanova N."/>
            <person name="Ovchinnikova G."/>
            <person name="Lu M."/>
            <person name="Detter J.C."/>
            <person name="Han C."/>
            <person name="Land M."/>
            <person name="Hauser L."/>
            <person name="Markowitz V."/>
            <person name="Cheng J.-F."/>
            <person name="Hugenholtz P."/>
            <person name="Woyke T."/>
            <person name="Wu D."/>
            <person name="Tindall B."/>
            <person name="Pomrenke H.G."/>
            <person name="Brambilla E."/>
            <person name="Klenk H.-P."/>
            <person name="Eisen J.A."/>
        </authorList>
    </citation>
    <scope>NUCLEOTIDE SEQUENCE [LARGE SCALE GENOMIC DNA]</scope>
    <source>
        <strain evidence="6">ATCC 51119 / DSM 12145 / JCM 21818 / LMG 10337 / NBRC 100064 / NCIMB 13643</strain>
    </source>
</reference>
<dbReference type="CDD" id="cd16012">
    <property type="entry name" value="ALP"/>
    <property type="match status" value="1"/>
</dbReference>
<gene>
    <name evidence="5" type="ordered locus">Pedsa_1511</name>
</gene>
<dbReference type="Gene3D" id="3.40.720.10">
    <property type="entry name" value="Alkaline Phosphatase, subunit A"/>
    <property type="match status" value="1"/>
</dbReference>
<feature type="binding site" evidence="3">
    <location>
        <position position="323"/>
    </location>
    <ligand>
        <name>Zn(2+)</name>
        <dbReference type="ChEBI" id="CHEBI:29105"/>
        <label>2</label>
    </ligand>
</feature>
<evidence type="ECO:0000256" key="3">
    <source>
        <dbReference type="PIRSR" id="PIRSR601952-2"/>
    </source>
</evidence>
<feature type="binding site" evidence="3">
    <location>
        <position position="427"/>
    </location>
    <ligand>
        <name>Zn(2+)</name>
        <dbReference type="ChEBI" id="CHEBI:29105"/>
        <label>2</label>
    </ligand>
</feature>
<sequence length="469" mass="51436">MKRRDLFKGGVLAFLGSTLLSPLETLAAPVQKKGKLAKNIIFLVSDGMSTGTLNMANMLLHRKEGKMSNWLSLYEQNKVARALMDTASANSLVTDSAAASSSWGGGKRVQNGAINVNSDGTENTPIWQKFKKAGKSAGVVTTVMATHATPAGFCVTSNKRSDEPGIALKYLQHGIDVVMGGGLENFSSEIRKDKRNVFDEYTKKGYEVFRDRKSMNSYAGTNKPMLGVFYQDALPYSVDRSSDKELLEKIPTLAEMTQKAINTLKQNKKGFVLQVEGGKVDWAAHGNDVAALLYDQIAFDEAVGIAMDFAEKDGDTLVVITTDHGNSNPGLFYGSNADKNFDRIFNFKQSNNWILNGIDKNTSPNTLIEKIESAQGIAITNDDAKKILSHYDKLDEKGLYNPRKLPFKELAIIQERFTSVGWGAMDHSGDYVELAMYGPGSELLKPFVKNYELHNLMLIAAGVADLKTL</sequence>
<feature type="binding site" evidence="3">
    <location>
        <position position="281"/>
    </location>
    <ligand>
        <name>Zn(2+)</name>
        <dbReference type="ChEBI" id="CHEBI:29105"/>
        <label>2</label>
    </ligand>
</feature>
<keyword evidence="3" id="KW-0862">Zinc</keyword>